<dbReference type="GO" id="GO:0004497">
    <property type="term" value="F:monooxygenase activity"/>
    <property type="evidence" value="ECO:0007669"/>
    <property type="project" value="UniProtKB-ARBA"/>
</dbReference>
<dbReference type="PANTHER" id="PTHR21266">
    <property type="entry name" value="IRON-SULFUR DOMAIN CONTAINING PROTEIN"/>
    <property type="match status" value="1"/>
</dbReference>
<keyword evidence="1" id="KW-0001">2Fe-2S</keyword>
<proteinExistence type="predicted"/>
<dbReference type="PROSITE" id="PS51296">
    <property type="entry name" value="RIESKE"/>
    <property type="match status" value="1"/>
</dbReference>
<dbReference type="InterPro" id="IPR017941">
    <property type="entry name" value="Rieske_2Fe-2S"/>
</dbReference>
<dbReference type="GO" id="GO:0051537">
    <property type="term" value="F:2 iron, 2 sulfur cluster binding"/>
    <property type="evidence" value="ECO:0007669"/>
    <property type="project" value="UniProtKB-KW"/>
</dbReference>
<feature type="domain" description="Rieske" evidence="5">
    <location>
        <begin position="28"/>
        <end position="131"/>
    </location>
</feature>
<evidence type="ECO:0000313" key="7">
    <source>
        <dbReference type="Proteomes" id="UP000034681"/>
    </source>
</evidence>
<keyword evidence="4" id="KW-0411">Iron-sulfur</keyword>
<accession>A0A0M2Q1J2</accession>
<dbReference type="AlphaFoldDB" id="A0A0M2Q1J2"/>
<dbReference type="SUPFAM" id="SSF50022">
    <property type="entry name" value="ISP domain"/>
    <property type="match status" value="1"/>
</dbReference>
<evidence type="ECO:0000313" key="6">
    <source>
        <dbReference type="EMBL" id="KKJ00809.1"/>
    </source>
</evidence>
<dbReference type="GO" id="GO:0051213">
    <property type="term" value="F:dioxygenase activity"/>
    <property type="evidence" value="ECO:0007669"/>
    <property type="project" value="UniProtKB-KW"/>
</dbReference>
<dbReference type="Gene3D" id="2.102.10.10">
    <property type="entry name" value="Rieske [2Fe-2S] iron-sulphur domain"/>
    <property type="match status" value="1"/>
</dbReference>
<keyword evidence="7" id="KW-1185">Reference proteome</keyword>
<dbReference type="RefSeq" id="WP_017714684.1">
    <property type="nucleotide sequence ID" value="NZ_KB235944.1"/>
</dbReference>
<dbReference type="Proteomes" id="UP000034681">
    <property type="component" value="Unassembled WGS sequence"/>
</dbReference>
<keyword evidence="3" id="KW-0408">Iron</keyword>
<dbReference type="InterPro" id="IPR050584">
    <property type="entry name" value="Cholesterol_7-desaturase"/>
</dbReference>
<dbReference type="Pfam" id="PF00355">
    <property type="entry name" value="Rieske"/>
    <property type="match status" value="1"/>
</dbReference>
<dbReference type="SUPFAM" id="SSF55961">
    <property type="entry name" value="Bet v1-like"/>
    <property type="match status" value="1"/>
</dbReference>
<evidence type="ECO:0000259" key="5">
    <source>
        <dbReference type="PROSITE" id="PS51296"/>
    </source>
</evidence>
<dbReference type="EMBL" id="AJTX02000003">
    <property type="protein sequence ID" value="KKJ00809.1"/>
    <property type="molecule type" value="Genomic_DNA"/>
</dbReference>
<dbReference type="GO" id="GO:0016705">
    <property type="term" value="F:oxidoreductase activity, acting on paired donors, with incorporation or reduction of molecular oxygen"/>
    <property type="evidence" value="ECO:0007669"/>
    <property type="project" value="UniProtKB-ARBA"/>
</dbReference>
<dbReference type="OrthoDB" id="477744at2"/>
<dbReference type="InterPro" id="IPR036922">
    <property type="entry name" value="Rieske_2Fe-2S_sf"/>
</dbReference>
<reference evidence="6" key="1">
    <citation type="submission" date="2012-04" db="EMBL/GenBank/DDBJ databases">
        <authorList>
            <person name="Borisov I.G."/>
            <person name="Ivanikova N.V."/>
            <person name="Pinevich A.V."/>
        </authorList>
    </citation>
    <scope>NUCLEOTIDE SEQUENCE</scope>
    <source>
        <strain evidence="6">CALU 1027</strain>
    </source>
</reference>
<dbReference type="GO" id="GO:0046872">
    <property type="term" value="F:metal ion binding"/>
    <property type="evidence" value="ECO:0007669"/>
    <property type="project" value="UniProtKB-KW"/>
</dbReference>
<protein>
    <submittedName>
        <fullName evidence="6">3-chlorobenzoate-3,4-dioxygenase</fullName>
    </submittedName>
</protein>
<dbReference type="PANTHER" id="PTHR21266:SF57">
    <property type="entry name" value="3-CHLOROBENZOATE-3,4-DIOXYGENASE"/>
    <property type="match status" value="1"/>
</dbReference>
<dbReference type="STRING" id="317619.GCA_000332315_04612"/>
<evidence type="ECO:0000256" key="2">
    <source>
        <dbReference type="ARBA" id="ARBA00022723"/>
    </source>
</evidence>
<dbReference type="eggNOG" id="COG4638">
    <property type="taxonomic scope" value="Bacteria"/>
</dbReference>
<dbReference type="Gene3D" id="3.90.380.10">
    <property type="entry name" value="Naphthalene 1,2-dioxygenase Alpha Subunit, Chain A, domain 1"/>
    <property type="match status" value="1"/>
</dbReference>
<keyword evidence="2" id="KW-0479">Metal-binding</keyword>
<organism evidence="6 7">
    <name type="scientific">Prochlorothrix hollandica PCC 9006 = CALU 1027</name>
    <dbReference type="NCBI Taxonomy" id="317619"/>
    <lineage>
        <taxon>Bacteria</taxon>
        <taxon>Bacillati</taxon>
        <taxon>Cyanobacteriota</taxon>
        <taxon>Cyanophyceae</taxon>
        <taxon>Prochlorotrichales</taxon>
        <taxon>Prochlorotrichaceae</taxon>
        <taxon>Prochlorothrix</taxon>
    </lineage>
</organism>
<evidence type="ECO:0000256" key="3">
    <source>
        <dbReference type="ARBA" id="ARBA00023004"/>
    </source>
</evidence>
<evidence type="ECO:0000256" key="1">
    <source>
        <dbReference type="ARBA" id="ARBA00022714"/>
    </source>
</evidence>
<evidence type="ECO:0000256" key="4">
    <source>
        <dbReference type="ARBA" id="ARBA00023014"/>
    </source>
</evidence>
<gene>
    <name evidence="6" type="ORF">PROH_06090</name>
</gene>
<name>A0A0M2Q1J2_PROHO</name>
<sequence>MPVQIESSLAKPQGRCDIRQTAINPNHWYVAALSGEVTHQPYALILWHQAIVLYRDSHGQIHALEDRCPHRQVKLSHGLVVGDRLECAYHGWQFDQGGLCAGVPYLAEDQKLPTCKLRSYPVREQDGFIWVFPGDPHQAAAVPLQGLPEWDHLNYIVSVTTIDCKAHFSFLIENLMDMYHGHLHQGYQAWASAALERLEEHPDRVEAHYTAQSYYRIDKIWSISQLFVPALRRLHPEPLDVGYHYPHWRSTLGEDFVICCLFAPVNETHTRAYLVHFTSLNAFWRLHKLPIPFRRFVKNSLFNAAKGLLEGLVREDVLMLEEEQESYGKHPDYRSHELNRTLLSVQRLIQHQSHQAQV</sequence>
<comment type="caution">
    <text evidence="6">The sequence shown here is derived from an EMBL/GenBank/DDBJ whole genome shotgun (WGS) entry which is preliminary data.</text>
</comment>